<dbReference type="PROSITE" id="PS50217">
    <property type="entry name" value="BZIP"/>
    <property type="match status" value="1"/>
</dbReference>
<dbReference type="SUPFAM" id="SSF47454">
    <property type="entry name" value="A DNA-binding domain in eukaryotic transcription factors"/>
    <property type="match status" value="1"/>
</dbReference>
<dbReference type="Gene3D" id="1.20.5.170">
    <property type="match status" value="1"/>
</dbReference>
<evidence type="ECO:0000256" key="8">
    <source>
        <dbReference type="SAM" id="Coils"/>
    </source>
</evidence>
<dbReference type="GO" id="GO:1902236">
    <property type="term" value="P:negative regulation of endoplasmic reticulum stress-induced intrinsic apoptotic signaling pathway"/>
    <property type="evidence" value="ECO:0007669"/>
    <property type="project" value="Ensembl"/>
</dbReference>
<dbReference type="InParanoid" id="G3TE88"/>
<gene>
    <name evidence="10" type="primary">CREB3</name>
</gene>
<evidence type="ECO:0000256" key="4">
    <source>
        <dbReference type="ARBA" id="ARBA00023125"/>
    </source>
</evidence>
<evidence type="ECO:0000256" key="6">
    <source>
        <dbReference type="ARBA" id="ARBA00023230"/>
    </source>
</evidence>
<dbReference type="GO" id="GO:0090026">
    <property type="term" value="P:positive regulation of monocyte chemotaxis"/>
    <property type="evidence" value="ECO:0007669"/>
    <property type="project" value="Ensembl"/>
</dbReference>
<comment type="subcellular location">
    <subcellularLocation>
        <location evidence="1">Endoplasmic reticulum membrane</location>
        <topology evidence="1">Single-pass type II membrane protein</topology>
    </subcellularLocation>
</comment>
<dbReference type="GO" id="GO:0005789">
    <property type="term" value="C:endoplasmic reticulum membrane"/>
    <property type="evidence" value="ECO:0007669"/>
    <property type="project" value="UniProtKB-SubCell"/>
</dbReference>
<dbReference type="PANTHER" id="PTHR45996:SF4">
    <property type="entry name" value="CYCLIC AMP-RESPONSIVE ELEMENT-BINDING PROTEIN 3"/>
    <property type="match status" value="1"/>
</dbReference>
<keyword evidence="6" id="KW-0834">Unfolded protein response</keyword>
<reference evidence="10" key="2">
    <citation type="submission" date="2025-08" db="UniProtKB">
        <authorList>
            <consortium name="Ensembl"/>
        </authorList>
    </citation>
    <scope>IDENTIFICATION</scope>
    <source>
        <strain evidence="10">Isolate ISIS603380</strain>
    </source>
</reference>
<dbReference type="Ensembl" id="ENSLAFT00000014980.3">
    <property type="protein sequence ID" value="ENSLAFP00000012541.3"/>
    <property type="gene ID" value="ENSLAFG00000014981.3"/>
</dbReference>
<proteinExistence type="inferred from homology"/>
<name>G3TE88_LOXAF</name>
<keyword evidence="11" id="KW-1185">Reference proteome</keyword>
<evidence type="ECO:0000256" key="1">
    <source>
        <dbReference type="ARBA" id="ARBA00004648"/>
    </source>
</evidence>
<dbReference type="HOGENOM" id="CLU_047257_0_0_1"/>
<dbReference type="GO" id="GO:0030968">
    <property type="term" value="P:endoplasmic reticulum unfolded protein response"/>
    <property type="evidence" value="ECO:0007669"/>
    <property type="project" value="Ensembl"/>
</dbReference>
<keyword evidence="3" id="KW-0805">Transcription regulation</keyword>
<evidence type="ECO:0000256" key="2">
    <source>
        <dbReference type="ARBA" id="ARBA00009050"/>
    </source>
</evidence>
<reference evidence="10 11" key="1">
    <citation type="submission" date="2009-06" db="EMBL/GenBank/DDBJ databases">
        <title>The Genome Sequence of Loxodonta africana (African elephant).</title>
        <authorList>
            <person name="Di Palma F."/>
            <person name="Heiman D."/>
            <person name="Young S."/>
            <person name="Johnson J."/>
            <person name="Lander E.S."/>
            <person name="Lindblad-Toh K."/>
        </authorList>
    </citation>
    <scope>NUCLEOTIDE SEQUENCE [LARGE SCALE GENOMIC DNA]</scope>
    <source>
        <strain evidence="10 11">Isolate ISIS603380</strain>
    </source>
</reference>
<dbReference type="GO" id="GO:0090575">
    <property type="term" value="C:RNA polymerase II transcription regulator complex"/>
    <property type="evidence" value="ECO:0007669"/>
    <property type="project" value="Ensembl"/>
</dbReference>
<dbReference type="GO" id="GO:0042802">
    <property type="term" value="F:identical protein binding"/>
    <property type="evidence" value="ECO:0007669"/>
    <property type="project" value="Ensembl"/>
</dbReference>
<dbReference type="OMA" id="CLLYHMP"/>
<dbReference type="InterPro" id="IPR004827">
    <property type="entry name" value="bZIP"/>
</dbReference>
<dbReference type="PROSITE" id="PS00036">
    <property type="entry name" value="BZIP_BASIC"/>
    <property type="match status" value="1"/>
</dbReference>
<evidence type="ECO:0000256" key="5">
    <source>
        <dbReference type="ARBA" id="ARBA00023163"/>
    </source>
</evidence>
<dbReference type="STRING" id="9785.ENSLAFP00000012541"/>
<dbReference type="CDD" id="cd14689">
    <property type="entry name" value="bZIP_CREB3"/>
    <property type="match status" value="1"/>
</dbReference>
<dbReference type="InterPro" id="IPR046347">
    <property type="entry name" value="bZIP_sf"/>
</dbReference>
<comment type="similarity">
    <text evidence="2">Belongs to the bZIP family. ATF subfamily.</text>
</comment>
<dbReference type="Proteomes" id="UP000007646">
    <property type="component" value="Unassembled WGS sequence"/>
</dbReference>
<evidence type="ECO:0000313" key="10">
    <source>
        <dbReference type="Ensembl" id="ENSLAFP00000012541.3"/>
    </source>
</evidence>
<dbReference type="Pfam" id="PF00170">
    <property type="entry name" value="bZIP_1"/>
    <property type="match status" value="1"/>
</dbReference>
<keyword evidence="8" id="KW-0175">Coiled coil</keyword>
<evidence type="ECO:0000256" key="7">
    <source>
        <dbReference type="ARBA" id="ARBA00023242"/>
    </source>
</evidence>
<feature type="domain" description="BZIP" evidence="9">
    <location>
        <begin position="162"/>
        <end position="225"/>
    </location>
</feature>
<dbReference type="GO" id="GO:0000978">
    <property type="term" value="F:RNA polymerase II cis-regulatory region sequence-specific DNA binding"/>
    <property type="evidence" value="ECO:0007669"/>
    <property type="project" value="Ensembl"/>
</dbReference>
<feature type="coiled-coil region" evidence="8">
    <location>
        <begin position="156"/>
        <end position="228"/>
    </location>
</feature>
<dbReference type="eggNOG" id="KOG0709">
    <property type="taxonomic scope" value="Eukaryota"/>
</dbReference>
<evidence type="ECO:0000259" key="9">
    <source>
        <dbReference type="PROSITE" id="PS50217"/>
    </source>
</evidence>
<protein>
    <submittedName>
        <fullName evidence="10">cAMP responsive element binding protein 3</fullName>
    </submittedName>
</protein>
<dbReference type="SMART" id="SM00338">
    <property type="entry name" value="BRLZ"/>
    <property type="match status" value="1"/>
</dbReference>
<keyword evidence="4" id="KW-0238">DNA-binding</keyword>
<dbReference type="PANTHER" id="PTHR45996">
    <property type="entry name" value="AGAP001464-PB"/>
    <property type="match status" value="1"/>
</dbReference>
<dbReference type="GO" id="GO:0001221">
    <property type="term" value="F:transcription coregulator binding"/>
    <property type="evidence" value="ECO:0007669"/>
    <property type="project" value="Ensembl"/>
</dbReference>
<evidence type="ECO:0000313" key="11">
    <source>
        <dbReference type="Proteomes" id="UP000007646"/>
    </source>
</evidence>
<keyword evidence="5" id="KW-0804">Transcription</keyword>
<dbReference type="GeneTree" id="ENSGT00940000160343"/>
<dbReference type="InterPro" id="IPR008917">
    <property type="entry name" value="TF_DNA-bd_sf"/>
</dbReference>
<dbReference type="InterPro" id="IPR051381">
    <property type="entry name" value="CREB_ATF_subfamily"/>
</dbReference>
<dbReference type="AlphaFoldDB" id="G3TE88"/>
<sequence>MDLGGGSAMELALGPNDQDLLGFLLEESGDLGVAPEEALEAPLDWELPLSENHVQVLSDWDVEDFLSSLLSPPASLKALSSFNPCPVSHDHNYSLPQEHVSVDTADSGSCGKVAQMTPLQVKEAGEQEIEELILTEEEKRLLEKEGLSLPGTLPLTKKEEQALKRVRRKIRNKKSAQESRRKKKVYVGGLESRILKYTAQNLELQNKVQLLEEENLSLLDQLRKLQAMVIQISNKTSSSSTCVLVLLFSFCLLLIPAMYSSDIRGSLPAEHGVLSRQLRSLPSEDPHQLELPALQSEVPKDSTNQLLDSSDHFLQVPGNSCCFLNHVPQDPGAEPPLKRTLSDPVSMHSCLSPILPLQTNLTRKGRWLSTHSPSSVILQVRYSG</sequence>
<dbReference type="GO" id="GO:0001228">
    <property type="term" value="F:DNA-binding transcription activator activity, RNA polymerase II-specific"/>
    <property type="evidence" value="ECO:0007669"/>
    <property type="project" value="Ensembl"/>
</dbReference>
<dbReference type="SUPFAM" id="SSF57959">
    <property type="entry name" value="Leucine zipper domain"/>
    <property type="match status" value="1"/>
</dbReference>
<accession>G3TE88</accession>
<dbReference type="FunCoup" id="G3TE88">
    <property type="interactions" value="267"/>
</dbReference>
<keyword evidence="7" id="KW-0539">Nucleus</keyword>
<organism evidence="10 11">
    <name type="scientific">Loxodonta africana</name>
    <name type="common">African elephant</name>
    <dbReference type="NCBI Taxonomy" id="9785"/>
    <lineage>
        <taxon>Eukaryota</taxon>
        <taxon>Metazoa</taxon>
        <taxon>Chordata</taxon>
        <taxon>Craniata</taxon>
        <taxon>Vertebrata</taxon>
        <taxon>Euteleostomi</taxon>
        <taxon>Mammalia</taxon>
        <taxon>Eutheria</taxon>
        <taxon>Afrotheria</taxon>
        <taxon>Proboscidea</taxon>
        <taxon>Elephantidae</taxon>
        <taxon>Loxodonta</taxon>
    </lineage>
</organism>
<evidence type="ECO:0000256" key="3">
    <source>
        <dbReference type="ARBA" id="ARBA00023015"/>
    </source>
</evidence>
<reference evidence="10" key="3">
    <citation type="submission" date="2025-09" db="UniProtKB">
        <authorList>
            <consortium name="Ensembl"/>
        </authorList>
    </citation>
    <scope>IDENTIFICATION</scope>
    <source>
        <strain evidence="10">Isolate ISIS603380</strain>
    </source>
</reference>